<evidence type="ECO:0000313" key="1">
    <source>
        <dbReference type="EMBL" id="OMP13178.1"/>
    </source>
</evidence>
<gene>
    <name evidence="1" type="ORF">COLO4_02140</name>
</gene>
<organism evidence="1 2">
    <name type="scientific">Corchorus olitorius</name>
    <dbReference type="NCBI Taxonomy" id="93759"/>
    <lineage>
        <taxon>Eukaryota</taxon>
        <taxon>Viridiplantae</taxon>
        <taxon>Streptophyta</taxon>
        <taxon>Embryophyta</taxon>
        <taxon>Tracheophyta</taxon>
        <taxon>Spermatophyta</taxon>
        <taxon>Magnoliopsida</taxon>
        <taxon>eudicotyledons</taxon>
        <taxon>Gunneridae</taxon>
        <taxon>Pentapetalae</taxon>
        <taxon>rosids</taxon>
        <taxon>malvids</taxon>
        <taxon>Malvales</taxon>
        <taxon>Malvaceae</taxon>
        <taxon>Grewioideae</taxon>
        <taxon>Apeibeae</taxon>
        <taxon>Corchorus</taxon>
    </lineage>
</organism>
<proteinExistence type="predicted"/>
<accession>A0A1R3L1M4</accession>
<comment type="caution">
    <text evidence="1">The sequence shown here is derived from an EMBL/GenBank/DDBJ whole genome shotgun (WGS) entry which is preliminary data.</text>
</comment>
<dbReference type="AlphaFoldDB" id="A0A1R3L1M4"/>
<dbReference type="Proteomes" id="UP000187203">
    <property type="component" value="Unassembled WGS sequence"/>
</dbReference>
<reference evidence="2" key="1">
    <citation type="submission" date="2013-09" db="EMBL/GenBank/DDBJ databases">
        <title>Corchorus olitorius genome sequencing.</title>
        <authorList>
            <person name="Alam M."/>
            <person name="Haque M.S."/>
            <person name="Islam M.S."/>
            <person name="Emdad E.M."/>
            <person name="Islam M.M."/>
            <person name="Ahmed B."/>
            <person name="Halim A."/>
            <person name="Hossen Q.M.M."/>
            <person name="Hossain M.Z."/>
            <person name="Ahmed R."/>
            <person name="Khan M.M."/>
            <person name="Islam R."/>
            <person name="Rashid M.M."/>
            <person name="Khan S.A."/>
            <person name="Rahman M.S."/>
            <person name="Alam M."/>
            <person name="Yahiya A.S."/>
            <person name="Khan M.S."/>
            <person name="Azam M.S."/>
            <person name="Haque T."/>
            <person name="Lashkar M.Z.H."/>
            <person name="Akhand A.I."/>
            <person name="Morshed G."/>
            <person name="Roy S."/>
            <person name="Uddin K.S."/>
            <person name="Rabeya T."/>
            <person name="Hossain A.S."/>
            <person name="Chowdhury A."/>
            <person name="Snigdha A.R."/>
            <person name="Mortoza M.S."/>
            <person name="Matin S.A."/>
            <person name="Hoque S.M.E."/>
            <person name="Islam M.K."/>
            <person name="Roy D.K."/>
            <person name="Haider R."/>
            <person name="Moosa M.M."/>
            <person name="Elias S.M."/>
            <person name="Hasan A.M."/>
            <person name="Jahan S."/>
            <person name="Shafiuddin M."/>
            <person name="Mahmood N."/>
            <person name="Shommy N.S."/>
        </authorList>
    </citation>
    <scope>NUCLEOTIDE SEQUENCE [LARGE SCALE GENOMIC DNA]</scope>
    <source>
        <strain evidence="2">cv. O-4</strain>
    </source>
</reference>
<keyword evidence="2" id="KW-1185">Reference proteome</keyword>
<protein>
    <submittedName>
        <fullName evidence="1">Uncharacterized protein</fullName>
    </submittedName>
</protein>
<evidence type="ECO:0000313" key="2">
    <source>
        <dbReference type="Proteomes" id="UP000187203"/>
    </source>
</evidence>
<dbReference type="EMBL" id="AWUE01004950">
    <property type="protein sequence ID" value="OMP13178.1"/>
    <property type="molecule type" value="Genomic_DNA"/>
</dbReference>
<feature type="non-terminal residue" evidence="1">
    <location>
        <position position="1"/>
    </location>
</feature>
<name>A0A1R3L1M4_9ROSI</name>
<sequence length="371" mass="40062">VWPVLFRASLKPPLPLRLGLGQLFGTEHLVGLRYLQLRIRVRPLRIRQVVHREQPVAAENLPVDMRRQLLGVLEQRSHRRVEVDMHAALVAGDAQADAQVVLARRLGVGTGGRADIQLAGLGLVARVVFIADRHRAQVQRLDHLAERLVLAAHVEHLEDRRIGTVVAVLGPTLGLGDPDRRTVVADRVVDVGRKQLVGRQLLAPAADGAVHDEALVQAHHVADERLLQQVVADGDARGRQAGVVHGVVDEGRVHDDVTVVGQEQIGGARLELLDAGVGNTVGGPFDGVIDVELDLVLQGCDALHPGELLAQAPGDQRLEQPAEAIGHPRKAEPGQDIEECRIAEQACQNGRDFSVVIGSDGIEFAHHALLL</sequence>